<comment type="caution">
    <text evidence="2">The sequence shown here is derived from an EMBL/GenBank/DDBJ whole genome shotgun (WGS) entry which is preliminary data.</text>
</comment>
<dbReference type="Proteomes" id="UP001501788">
    <property type="component" value="Unassembled WGS sequence"/>
</dbReference>
<dbReference type="RefSeq" id="WP_345063899.1">
    <property type="nucleotide sequence ID" value="NZ_BAABEX010000013.1"/>
</dbReference>
<keyword evidence="3" id="KW-1185">Reference proteome</keyword>
<evidence type="ECO:0000313" key="3">
    <source>
        <dbReference type="Proteomes" id="UP001501788"/>
    </source>
</evidence>
<keyword evidence="1" id="KW-1133">Transmembrane helix</keyword>
<feature type="transmembrane region" description="Helical" evidence="1">
    <location>
        <begin position="20"/>
        <end position="41"/>
    </location>
</feature>
<evidence type="ECO:0000256" key="1">
    <source>
        <dbReference type="SAM" id="Phobius"/>
    </source>
</evidence>
<evidence type="ECO:0000313" key="2">
    <source>
        <dbReference type="EMBL" id="GAA4424895.1"/>
    </source>
</evidence>
<reference evidence="3" key="1">
    <citation type="journal article" date="2019" name="Int. J. Syst. Evol. Microbiol.">
        <title>The Global Catalogue of Microorganisms (GCM) 10K type strain sequencing project: providing services to taxonomists for standard genome sequencing and annotation.</title>
        <authorList>
            <consortium name="The Broad Institute Genomics Platform"/>
            <consortium name="The Broad Institute Genome Sequencing Center for Infectious Disease"/>
            <person name="Wu L."/>
            <person name="Ma J."/>
        </authorList>
    </citation>
    <scope>NUCLEOTIDE SEQUENCE [LARGE SCALE GENOMIC DNA]</scope>
    <source>
        <strain evidence="3">JCM 31890</strain>
    </source>
</reference>
<organism evidence="2 3">
    <name type="scientific">Acidovorax lacteus</name>
    <dbReference type="NCBI Taxonomy" id="1924988"/>
    <lineage>
        <taxon>Bacteria</taxon>
        <taxon>Pseudomonadati</taxon>
        <taxon>Pseudomonadota</taxon>
        <taxon>Betaproteobacteria</taxon>
        <taxon>Burkholderiales</taxon>
        <taxon>Comamonadaceae</taxon>
        <taxon>Acidovorax</taxon>
    </lineage>
</organism>
<protein>
    <recommendedName>
        <fullName evidence="4">Glycerate kinase</fullName>
    </recommendedName>
</protein>
<proteinExistence type="predicted"/>
<keyword evidence="1" id="KW-0472">Membrane</keyword>
<keyword evidence="1" id="KW-0812">Transmembrane</keyword>
<evidence type="ECO:0008006" key="4">
    <source>
        <dbReference type="Google" id="ProtNLM"/>
    </source>
</evidence>
<gene>
    <name evidence="2" type="ORF">GCM10023090_19010</name>
</gene>
<dbReference type="EMBL" id="BAABEX010000013">
    <property type="protein sequence ID" value="GAA4424895.1"/>
    <property type="molecule type" value="Genomic_DNA"/>
</dbReference>
<sequence length="144" mass="15636">MSLRKWWVPLGLSVALVAGWQSYGWAGVALVAGGAVMWLLLHFTRLMTVLQRAADRPKGYVGSAVMLNARLRVGDTLMHVIALTRSLGELQTPADTQPEVYRWTDGTQSHVTCEFQGGRLVRWALERPAQPDAEGAGASPPSAP</sequence>
<name>A0ABP8L924_9BURK</name>
<accession>A0ABP8L924</accession>